<dbReference type="AlphaFoldDB" id="A0A7J6UIN4"/>
<reference evidence="2 3" key="1">
    <citation type="submission" date="2020-04" db="EMBL/GenBank/DDBJ databases">
        <title>Perkinsus olseni comparative genomics.</title>
        <authorList>
            <person name="Bogema D.R."/>
        </authorList>
    </citation>
    <scope>NUCLEOTIDE SEQUENCE [LARGE SCALE GENOMIC DNA]</scope>
    <source>
        <strain evidence="2 3">ATCC PRA-207</strain>
    </source>
</reference>
<evidence type="ECO:0000313" key="3">
    <source>
        <dbReference type="Proteomes" id="UP000553632"/>
    </source>
</evidence>
<feature type="compositionally biased region" description="Basic and acidic residues" evidence="1">
    <location>
        <begin position="73"/>
        <end position="86"/>
    </location>
</feature>
<dbReference type="EMBL" id="JABANO010003167">
    <property type="protein sequence ID" value="KAF4757011.1"/>
    <property type="molecule type" value="Genomic_DNA"/>
</dbReference>
<dbReference type="Proteomes" id="UP000553632">
    <property type="component" value="Unassembled WGS sequence"/>
</dbReference>
<accession>A0A7J6UIN4</accession>
<feature type="compositionally biased region" description="Low complexity" evidence="1">
    <location>
        <begin position="30"/>
        <end position="40"/>
    </location>
</feature>
<organism evidence="2 3">
    <name type="scientific">Perkinsus olseni</name>
    <name type="common">Perkinsus atlanticus</name>
    <dbReference type="NCBI Taxonomy" id="32597"/>
    <lineage>
        <taxon>Eukaryota</taxon>
        <taxon>Sar</taxon>
        <taxon>Alveolata</taxon>
        <taxon>Perkinsozoa</taxon>
        <taxon>Perkinsea</taxon>
        <taxon>Perkinsida</taxon>
        <taxon>Perkinsidae</taxon>
        <taxon>Perkinsus</taxon>
    </lineage>
</organism>
<feature type="region of interest" description="Disordered" evidence="1">
    <location>
        <begin position="30"/>
        <end position="86"/>
    </location>
</feature>
<comment type="caution">
    <text evidence="2">The sequence shown here is derived from an EMBL/GenBank/DDBJ whole genome shotgun (WGS) entry which is preliminary data.</text>
</comment>
<proteinExistence type="predicted"/>
<keyword evidence="3" id="KW-1185">Reference proteome</keyword>
<name>A0A7J6UIN4_PEROL</name>
<sequence>LPMKEVTPEAAMEVLRPAGHEKTRLLRNSLPSCLPLPHLPSRYRLSPEDTSSGSDSPAPMGSASPDMPGDSPIKSRSEVRSTMHSKADRTMNMFDFSSTVVRRSFPAEVAQTEPLREAVRESASFELGTNPRPGGMTLPVLPDDSPARASQPSAILEGTDTTTLLTMLREQRDLNKSLLEELRQSREQFAAAITARDQEQVVAEAVNAAQRDRERQLQALKHE</sequence>
<feature type="non-terminal residue" evidence="2">
    <location>
        <position position="223"/>
    </location>
</feature>
<evidence type="ECO:0000256" key="1">
    <source>
        <dbReference type="SAM" id="MobiDB-lite"/>
    </source>
</evidence>
<evidence type="ECO:0000313" key="2">
    <source>
        <dbReference type="EMBL" id="KAF4757011.1"/>
    </source>
</evidence>
<feature type="non-terminal residue" evidence="2">
    <location>
        <position position="1"/>
    </location>
</feature>
<gene>
    <name evidence="2" type="ORF">FOZ63_008333</name>
</gene>
<protein>
    <submittedName>
        <fullName evidence="2">Uncharacterized protein</fullName>
    </submittedName>
</protein>